<gene>
    <name evidence="1" type="ordered locus">AXY_04580</name>
</gene>
<dbReference type="SUPFAM" id="SSF54427">
    <property type="entry name" value="NTF2-like"/>
    <property type="match status" value="1"/>
</dbReference>
<dbReference type="RefSeq" id="WP_015009196.1">
    <property type="nucleotide sequence ID" value="NC_018704.1"/>
</dbReference>
<dbReference type="OrthoDB" id="6692273at2"/>
<dbReference type="Proteomes" id="UP000006294">
    <property type="component" value="Chromosome"/>
</dbReference>
<keyword evidence="2" id="KW-1185">Reference proteome</keyword>
<dbReference type="KEGG" id="axl:AXY_04580"/>
<accession>K0IVY3</accession>
<protein>
    <recommendedName>
        <fullName evidence="3">SnoaL-like domain-containing protein</fullName>
    </recommendedName>
</protein>
<organism evidence="1 2">
    <name type="scientific">Amphibacillus xylanus (strain ATCC 51415 / DSM 6626 / JCM 7361 / LMG 17667 / NBRC 15112 / Ep01)</name>
    <dbReference type="NCBI Taxonomy" id="698758"/>
    <lineage>
        <taxon>Bacteria</taxon>
        <taxon>Bacillati</taxon>
        <taxon>Bacillota</taxon>
        <taxon>Bacilli</taxon>
        <taxon>Bacillales</taxon>
        <taxon>Bacillaceae</taxon>
        <taxon>Amphibacillus</taxon>
    </lineage>
</organism>
<dbReference type="InterPro" id="IPR032710">
    <property type="entry name" value="NTF2-like_dom_sf"/>
</dbReference>
<dbReference type="STRING" id="698758.AXY_04580"/>
<evidence type="ECO:0000313" key="1">
    <source>
        <dbReference type="EMBL" id="BAM46590.1"/>
    </source>
</evidence>
<dbReference type="EMBL" id="AP012050">
    <property type="protein sequence ID" value="BAM46590.1"/>
    <property type="molecule type" value="Genomic_DNA"/>
</dbReference>
<reference evidence="1 2" key="1">
    <citation type="submission" date="2011-01" db="EMBL/GenBank/DDBJ databases">
        <title>Whole genome sequence of Amphibacillus xylinus NBRC 15112.</title>
        <authorList>
            <person name="Nakazawa H."/>
            <person name="Katano Y."/>
            <person name="Nakamura S."/>
            <person name="Sasagawa M."/>
            <person name="Fukada J."/>
            <person name="Arai T."/>
            <person name="Sasakura N."/>
            <person name="Mochizuki D."/>
            <person name="Hosoyama A."/>
            <person name="Harada K."/>
            <person name="Horikawa H."/>
            <person name="Kato Y."/>
            <person name="Harada T."/>
            <person name="Sasaki K."/>
            <person name="Sekiguchi M."/>
            <person name="Hodoyama M."/>
            <person name="Nishiko R."/>
            <person name="Narita H."/>
            <person name="Hanamaki A."/>
            <person name="Hata C."/>
            <person name="Konno Y."/>
            <person name="Niimura Y."/>
            <person name="Yamazaki S."/>
            <person name="Fujita N."/>
        </authorList>
    </citation>
    <scope>NUCLEOTIDE SEQUENCE [LARGE SCALE GENOMIC DNA]</scope>
    <source>
        <strain evidence="2">ATCC 51415 / DSM 6626 / JCM 7361 / LMG 17667 / NBRC 15112 / Ep01</strain>
    </source>
</reference>
<evidence type="ECO:0008006" key="3">
    <source>
        <dbReference type="Google" id="ProtNLM"/>
    </source>
</evidence>
<dbReference type="eggNOG" id="COG3631">
    <property type="taxonomic scope" value="Bacteria"/>
</dbReference>
<sequence>MEGDEAVKVDYYDGIRISYPKDCGNAPKKIVLLDFYIAFATGNDRYIEDNTSDNITWKIIGNELIVDKDKILERLRNYRGRSIKEILISNLITHGNVAAVNGSIIFSDESTFEYCDIYRFNGFGKNAKVKEVTSYTIQTK</sequence>
<name>K0IVY3_AMPXN</name>
<evidence type="ECO:0000313" key="2">
    <source>
        <dbReference type="Proteomes" id="UP000006294"/>
    </source>
</evidence>
<dbReference type="AlphaFoldDB" id="K0IVY3"/>
<proteinExistence type="predicted"/>
<dbReference type="Gene3D" id="3.10.450.50">
    <property type="match status" value="1"/>
</dbReference>
<dbReference type="HOGENOM" id="CLU_147287_2_2_9"/>